<sequence length="74" mass="7722">MASIEGKSGRGGSRSKCRGGEGRSGFAARGWGSGIRMSSHDDPSRLCESVGRGIPFSGVLRTLWAIKASDPRIG</sequence>
<dbReference type="AlphaFoldDB" id="A0A061R6F2"/>
<accession>A0A061R6F2</accession>
<feature type="region of interest" description="Disordered" evidence="1">
    <location>
        <begin position="1"/>
        <end position="44"/>
    </location>
</feature>
<evidence type="ECO:0000313" key="2">
    <source>
        <dbReference type="EMBL" id="JAC66245.1"/>
    </source>
</evidence>
<organism evidence="2">
    <name type="scientific">Tetraselmis sp. GSL018</name>
    <dbReference type="NCBI Taxonomy" id="582737"/>
    <lineage>
        <taxon>Eukaryota</taxon>
        <taxon>Viridiplantae</taxon>
        <taxon>Chlorophyta</taxon>
        <taxon>core chlorophytes</taxon>
        <taxon>Chlorodendrophyceae</taxon>
        <taxon>Chlorodendrales</taxon>
        <taxon>Chlorodendraceae</taxon>
        <taxon>Tetraselmis</taxon>
    </lineage>
</organism>
<evidence type="ECO:0000256" key="1">
    <source>
        <dbReference type="SAM" id="MobiDB-lite"/>
    </source>
</evidence>
<feature type="non-terminal residue" evidence="2">
    <location>
        <position position="74"/>
    </location>
</feature>
<reference evidence="2" key="1">
    <citation type="submission" date="2014-05" db="EMBL/GenBank/DDBJ databases">
        <title>The transcriptome of the halophilic microalga Tetraselmis sp. GSL018 isolated from the Great Salt Lake, Utah.</title>
        <authorList>
            <person name="Jinkerson R.E."/>
            <person name="D'Adamo S."/>
            <person name="Posewitz M.C."/>
        </authorList>
    </citation>
    <scope>NUCLEOTIDE SEQUENCE</scope>
    <source>
        <strain evidence="2">GSL018</strain>
    </source>
</reference>
<gene>
    <name evidence="2" type="ORF">TSPGSL018_14135</name>
</gene>
<proteinExistence type="predicted"/>
<dbReference type="EMBL" id="GBEZ01020428">
    <property type="protein sequence ID" value="JAC66245.1"/>
    <property type="molecule type" value="Transcribed_RNA"/>
</dbReference>
<name>A0A061R6F2_9CHLO</name>
<protein>
    <submittedName>
        <fullName evidence="2">Uncharacterized protein</fullName>
    </submittedName>
</protein>